<accession>A3ZRK7</accession>
<dbReference type="Proteomes" id="UP000004358">
    <property type="component" value="Unassembled WGS sequence"/>
</dbReference>
<proteinExistence type="predicted"/>
<dbReference type="AlphaFoldDB" id="A3ZRK7"/>
<protein>
    <submittedName>
        <fullName evidence="1">Uncharacterized protein</fullName>
    </submittedName>
</protein>
<name>A3ZRK7_9BACT</name>
<evidence type="ECO:0000313" key="1">
    <source>
        <dbReference type="EMBL" id="EAQ80776.1"/>
    </source>
</evidence>
<evidence type="ECO:0000313" key="2">
    <source>
        <dbReference type="Proteomes" id="UP000004358"/>
    </source>
</evidence>
<organism evidence="1 2">
    <name type="scientific">Blastopirellula marina DSM 3645</name>
    <dbReference type="NCBI Taxonomy" id="314230"/>
    <lineage>
        <taxon>Bacteria</taxon>
        <taxon>Pseudomonadati</taxon>
        <taxon>Planctomycetota</taxon>
        <taxon>Planctomycetia</taxon>
        <taxon>Pirellulales</taxon>
        <taxon>Pirellulaceae</taxon>
        <taxon>Blastopirellula</taxon>
    </lineage>
</organism>
<dbReference type="HOGENOM" id="CLU_3077302_0_0_0"/>
<sequence>MQFACDLFQPARSIGAFDRFAIFPENNREKFIMSSKEMCKLFMKSSELAQSF</sequence>
<dbReference type="EMBL" id="AANZ01000007">
    <property type="protein sequence ID" value="EAQ80776.1"/>
    <property type="molecule type" value="Genomic_DNA"/>
</dbReference>
<comment type="caution">
    <text evidence="1">The sequence shown here is derived from an EMBL/GenBank/DDBJ whole genome shotgun (WGS) entry which is preliminary data.</text>
</comment>
<dbReference type="STRING" id="314230.DSM3645_12186"/>
<gene>
    <name evidence="1" type="ORF">DSM3645_12186</name>
</gene>
<reference evidence="1 2" key="1">
    <citation type="submission" date="2006-02" db="EMBL/GenBank/DDBJ databases">
        <authorList>
            <person name="Amann R."/>
            <person name="Ferriera S."/>
            <person name="Johnson J."/>
            <person name="Kravitz S."/>
            <person name="Halpern A."/>
            <person name="Remington K."/>
            <person name="Beeson K."/>
            <person name="Tran B."/>
            <person name="Rogers Y.-H."/>
            <person name="Friedman R."/>
            <person name="Venter J.C."/>
        </authorList>
    </citation>
    <scope>NUCLEOTIDE SEQUENCE [LARGE SCALE GENOMIC DNA]</scope>
    <source>
        <strain evidence="1 2">DSM 3645</strain>
    </source>
</reference>